<organism evidence="1 2">
    <name type="scientific">Marasmiellus scandens</name>
    <dbReference type="NCBI Taxonomy" id="2682957"/>
    <lineage>
        <taxon>Eukaryota</taxon>
        <taxon>Fungi</taxon>
        <taxon>Dikarya</taxon>
        <taxon>Basidiomycota</taxon>
        <taxon>Agaricomycotina</taxon>
        <taxon>Agaricomycetes</taxon>
        <taxon>Agaricomycetidae</taxon>
        <taxon>Agaricales</taxon>
        <taxon>Marasmiineae</taxon>
        <taxon>Omphalotaceae</taxon>
        <taxon>Marasmiellus</taxon>
    </lineage>
</organism>
<evidence type="ECO:0000313" key="2">
    <source>
        <dbReference type="Proteomes" id="UP001498398"/>
    </source>
</evidence>
<reference evidence="1 2" key="1">
    <citation type="submission" date="2024-01" db="EMBL/GenBank/DDBJ databases">
        <title>A draft genome for the cacao thread blight pathogen Marasmiellus scandens.</title>
        <authorList>
            <person name="Baruah I.K."/>
            <person name="Leung J."/>
            <person name="Bukari Y."/>
            <person name="Amoako-Attah I."/>
            <person name="Meinhardt L.W."/>
            <person name="Bailey B.A."/>
            <person name="Cohen S.P."/>
        </authorList>
    </citation>
    <scope>NUCLEOTIDE SEQUENCE [LARGE SCALE GENOMIC DNA]</scope>
    <source>
        <strain evidence="1 2">GH-19</strain>
    </source>
</reference>
<proteinExistence type="predicted"/>
<gene>
    <name evidence="1" type="ORF">VKT23_013999</name>
</gene>
<comment type="caution">
    <text evidence="1">The sequence shown here is derived from an EMBL/GenBank/DDBJ whole genome shotgun (WGS) entry which is preliminary data.</text>
</comment>
<name>A0ABR1J1N0_9AGAR</name>
<protein>
    <submittedName>
        <fullName evidence="1">Uncharacterized protein</fullName>
    </submittedName>
</protein>
<keyword evidence="2" id="KW-1185">Reference proteome</keyword>
<evidence type="ECO:0000313" key="1">
    <source>
        <dbReference type="EMBL" id="KAK7447741.1"/>
    </source>
</evidence>
<dbReference type="Proteomes" id="UP001498398">
    <property type="component" value="Unassembled WGS sequence"/>
</dbReference>
<sequence>MEAAENISGVNDAFQGMVFMAGQEDRTDTRNIQGRSIVDDRSGNLIESLVQTYENPAIPLQHVNRSEEESVATVYPPSTDTDSYQRKHVHFHHRDMKMSDEEDITGESASFPTMIHGTNRFRPNVIPEYTAPLSKRYEHSYIQLSPNPDGGHYEQPI</sequence>
<accession>A0ABR1J1N0</accession>
<dbReference type="EMBL" id="JBANRG010000040">
    <property type="protein sequence ID" value="KAK7447741.1"/>
    <property type="molecule type" value="Genomic_DNA"/>
</dbReference>